<dbReference type="GeneID" id="26518621"/>
<evidence type="ECO:0000313" key="1">
    <source>
        <dbReference type="EMBL" id="AKY02077.1"/>
    </source>
</evidence>
<accession>A0A0K1Y504</accession>
<dbReference type="KEGG" id="vg:26518621"/>
<organism evidence="1 2">
    <name type="scientific">Klebsiella phage JD18</name>
    <dbReference type="NCBI Taxonomy" id="1698360"/>
    <lineage>
        <taxon>Viruses</taxon>
        <taxon>Duplodnaviria</taxon>
        <taxon>Heunggongvirae</taxon>
        <taxon>Uroviricota</taxon>
        <taxon>Caudoviricetes</taxon>
        <taxon>Pantevenvirales</taxon>
        <taxon>Straboviridae</taxon>
        <taxon>Tevenvirinae</taxon>
        <taxon>Jiaodavirus</taxon>
        <taxon>Jiaodavirus jd18</taxon>
    </lineage>
</organism>
<sequence length="66" mass="7944">MKLRIVEINKLNLSGDVVISYSIERWYWFKWKPLATFKFEDQAVRLLKELSKRKSVIIKTIKETSK</sequence>
<proteinExistence type="predicted"/>
<evidence type="ECO:0000313" key="2">
    <source>
        <dbReference type="Proteomes" id="UP000204179"/>
    </source>
</evidence>
<dbReference type="EMBL" id="KT239446">
    <property type="protein sequence ID" value="AKY02077.1"/>
    <property type="molecule type" value="Genomic_DNA"/>
</dbReference>
<gene>
    <name evidence="1" type="ORF">JD18_206</name>
</gene>
<dbReference type="Proteomes" id="UP000204179">
    <property type="component" value="Segment"/>
</dbReference>
<reference evidence="1 2" key="1">
    <citation type="submission" date="2015-07" db="EMBL/GenBank/DDBJ databases">
        <title>Isolation and characterization of JD18-a novel lytic bacteriophage for Klebsiella pneumoniae.</title>
        <authorList>
            <person name="Fan J."/>
            <person name="Zhang X."/>
            <person name="Guo X."/>
            <person name="He P."/>
            <person name="Zhang Y."/>
        </authorList>
    </citation>
    <scope>NUCLEOTIDE SEQUENCE [LARGE SCALE GENOMIC DNA]</scope>
</reference>
<dbReference type="RefSeq" id="YP_009190787.1">
    <property type="nucleotide sequence ID" value="NC_028686.1"/>
</dbReference>
<name>A0A0K1Y504_9CAUD</name>
<protein>
    <submittedName>
        <fullName evidence="1">Uncharacterized protein</fullName>
    </submittedName>
</protein>
<keyword evidence="2" id="KW-1185">Reference proteome</keyword>